<keyword evidence="3" id="KW-1185">Reference proteome</keyword>
<evidence type="ECO:0008006" key="4">
    <source>
        <dbReference type="Google" id="ProtNLM"/>
    </source>
</evidence>
<dbReference type="HOGENOM" id="CLU_126563_1_0_6"/>
<evidence type="ECO:0000313" key="3">
    <source>
        <dbReference type="Proteomes" id="UP000000683"/>
    </source>
</evidence>
<organism evidence="2 3">
    <name type="scientific">Alteromonas naphthalenivorans</name>
    <dbReference type="NCBI Taxonomy" id="715451"/>
    <lineage>
        <taxon>Bacteria</taxon>
        <taxon>Pseudomonadati</taxon>
        <taxon>Pseudomonadota</taxon>
        <taxon>Gammaproteobacteria</taxon>
        <taxon>Alteromonadales</taxon>
        <taxon>Alteromonadaceae</taxon>
        <taxon>Alteromonas/Salinimonas group</taxon>
        <taxon>Alteromonas</taxon>
    </lineage>
</organism>
<dbReference type="Pfam" id="PF07511">
    <property type="entry name" value="DUF1525"/>
    <property type="match status" value="1"/>
</dbReference>
<dbReference type="PROSITE" id="PS51257">
    <property type="entry name" value="PROKAR_LIPOPROTEIN"/>
    <property type="match status" value="1"/>
</dbReference>
<dbReference type="EMBL" id="CP002339">
    <property type="protein sequence ID" value="AEF05653.1"/>
    <property type="molecule type" value="Genomic_DNA"/>
</dbReference>
<keyword evidence="1" id="KW-0732">Signal</keyword>
<feature type="chain" id="PRO_5003330304" description="TIGR03757 family integrating conjugative element protein" evidence="1">
    <location>
        <begin position="20"/>
        <end position="157"/>
    </location>
</feature>
<evidence type="ECO:0000256" key="1">
    <source>
        <dbReference type="SAM" id="SignalP"/>
    </source>
</evidence>
<dbReference type="NCBIfam" id="TIGR03757">
    <property type="entry name" value="conj_TIGR03757"/>
    <property type="match status" value="1"/>
</dbReference>
<accession>F5Z6Z0</accession>
<dbReference type="AlphaFoldDB" id="F5Z6Z0"/>
<proteinExistence type="predicted"/>
<reference evidence="2 3" key="1">
    <citation type="journal article" date="2011" name="J. Bacteriol.">
        <title>Complete genome sequence of the polycyclic aromatic hydrocarbon-degrading bacterium Alteromonas sp. strain SN2.</title>
        <authorList>
            <person name="Jin H.M."/>
            <person name="Jeong H."/>
            <person name="Moon E.J."/>
            <person name="Math R.K."/>
            <person name="Lee K."/>
            <person name="Kim H.J."/>
            <person name="Jeon C.O."/>
            <person name="Oh T.K."/>
            <person name="Kim J.F."/>
        </authorList>
    </citation>
    <scope>NUCLEOTIDE SEQUENCE [LARGE SCALE GENOMIC DNA]</scope>
    <source>
        <strain evidence="3">JCM 17741 / KACC 18427 / KCTC 11700BP / SN2</strain>
    </source>
</reference>
<dbReference type="eggNOG" id="ENOG502ZC0F">
    <property type="taxonomic scope" value="Bacteria"/>
</dbReference>
<sequence>MAMRARLVIFAIIMGFACAGVQAASSLWPESVLVVTSDKYPVATPDAFKSYIPKVTQLNLDSVSQVERRLSEELPANEELAKAEFQRRVEAIGKAQLESELRNAYQAVGAAMAYRLDRYPAVIFDEQVVVYGLTDLSQALEKYRQWRLSSGEVTVHE</sequence>
<evidence type="ECO:0000313" key="2">
    <source>
        <dbReference type="EMBL" id="AEF05653.1"/>
    </source>
</evidence>
<gene>
    <name evidence="2" type="ordered locus">ambt_20810</name>
</gene>
<dbReference type="Proteomes" id="UP000000683">
    <property type="component" value="Chromosome"/>
</dbReference>
<protein>
    <recommendedName>
        <fullName evidence="4">TIGR03757 family integrating conjugative element protein</fullName>
    </recommendedName>
</protein>
<dbReference type="KEGG" id="alt:ambt_20810"/>
<name>F5Z6Z0_ALTNA</name>
<feature type="signal peptide" evidence="1">
    <location>
        <begin position="1"/>
        <end position="19"/>
    </location>
</feature>
<dbReference type="InterPro" id="IPR011090">
    <property type="entry name" value="Integr_conj_element_PFL4709"/>
</dbReference>